<evidence type="ECO:0000256" key="1">
    <source>
        <dbReference type="SAM" id="SignalP"/>
    </source>
</evidence>
<dbReference type="PANTHER" id="PTHR33546:SF1">
    <property type="entry name" value="LARGE, MULTIFUNCTIONAL SECRETED PROTEIN"/>
    <property type="match status" value="1"/>
</dbReference>
<accession>A0A517QTM1</accession>
<feature type="domain" description="3-keto-alpha-glucoside-1,2-lyase/3-keto-2-hydroxy-glucal hydratase" evidence="2">
    <location>
        <begin position="152"/>
        <end position="328"/>
    </location>
</feature>
<feature type="signal peptide" evidence="1">
    <location>
        <begin position="1"/>
        <end position="22"/>
    </location>
</feature>
<dbReference type="KEGG" id="tpol:Mal48_42640"/>
<sequence precursor="true">MTKLFFLGCLTLFCFSPVVVFAADGKDGPVYTNPNEVDSDYAYQGEYRGWQRSRPSARSSEPVAVQVIALGEGKFAATKYYGGLPGEGWFGGTRYELTGKMTGDVVTFHSDQYDIVVDKESAMIMTRDGRRAGELQKMHRVSPTMGAQPPAGAIVLFDGTNTDHFKNATMTDDGLLMAGTETNVGFQDFRLHAEFRLPYKPMARGQGRGNSGFYLQSRYEVQVLDSFGLEGVENECGALYKTRRPDFNMCFPPLVWQTYDIDLKSPKFDEDGNKIENMRISVWHNGVLIHNNAEIPHKTGAGKPEAPTPLPTKLQDHANPVVYRNIWIVPRPQTAQTDRSWVKLPVQAAPVPIYQAMSR</sequence>
<feature type="chain" id="PRO_5021964083" description="3-keto-alpha-glucoside-1,2-lyase/3-keto-2-hydroxy-glucal hydratase domain-containing protein" evidence="1">
    <location>
        <begin position="23"/>
        <end position="359"/>
    </location>
</feature>
<evidence type="ECO:0000313" key="3">
    <source>
        <dbReference type="EMBL" id="QDT34991.1"/>
    </source>
</evidence>
<evidence type="ECO:0000259" key="2">
    <source>
        <dbReference type="Pfam" id="PF06439"/>
    </source>
</evidence>
<dbReference type="RefSeq" id="WP_197441857.1">
    <property type="nucleotide sequence ID" value="NZ_CP036267.1"/>
</dbReference>
<keyword evidence="4" id="KW-1185">Reference proteome</keyword>
<dbReference type="Proteomes" id="UP000315724">
    <property type="component" value="Chromosome"/>
</dbReference>
<dbReference type="EMBL" id="CP036267">
    <property type="protein sequence ID" value="QDT34991.1"/>
    <property type="molecule type" value="Genomic_DNA"/>
</dbReference>
<dbReference type="Pfam" id="PF06439">
    <property type="entry name" value="3keto-disac_hyd"/>
    <property type="match status" value="1"/>
</dbReference>
<gene>
    <name evidence="3" type="ORF">Mal48_42640</name>
</gene>
<reference evidence="3 4" key="1">
    <citation type="submission" date="2019-02" db="EMBL/GenBank/DDBJ databases">
        <title>Deep-cultivation of Planctomycetes and their phenomic and genomic characterization uncovers novel biology.</title>
        <authorList>
            <person name="Wiegand S."/>
            <person name="Jogler M."/>
            <person name="Boedeker C."/>
            <person name="Pinto D."/>
            <person name="Vollmers J."/>
            <person name="Rivas-Marin E."/>
            <person name="Kohn T."/>
            <person name="Peeters S.H."/>
            <person name="Heuer A."/>
            <person name="Rast P."/>
            <person name="Oberbeckmann S."/>
            <person name="Bunk B."/>
            <person name="Jeske O."/>
            <person name="Meyerdierks A."/>
            <person name="Storesund J.E."/>
            <person name="Kallscheuer N."/>
            <person name="Luecker S."/>
            <person name="Lage O.M."/>
            <person name="Pohl T."/>
            <person name="Merkel B.J."/>
            <person name="Hornburger P."/>
            <person name="Mueller R.-W."/>
            <person name="Bruemmer F."/>
            <person name="Labrenz M."/>
            <person name="Spormann A.M."/>
            <person name="Op den Camp H."/>
            <person name="Overmann J."/>
            <person name="Amann R."/>
            <person name="Jetten M.S.M."/>
            <person name="Mascher T."/>
            <person name="Medema M.H."/>
            <person name="Devos D.P."/>
            <person name="Kaster A.-K."/>
            <person name="Ovreas L."/>
            <person name="Rohde M."/>
            <person name="Galperin M.Y."/>
            <person name="Jogler C."/>
        </authorList>
    </citation>
    <scope>NUCLEOTIDE SEQUENCE [LARGE SCALE GENOMIC DNA]</scope>
    <source>
        <strain evidence="3 4">Mal48</strain>
    </source>
</reference>
<proteinExistence type="predicted"/>
<dbReference type="Gene3D" id="2.60.120.560">
    <property type="entry name" value="Exo-inulinase, domain 1"/>
    <property type="match status" value="1"/>
</dbReference>
<keyword evidence="1" id="KW-0732">Signal</keyword>
<dbReference type="AlphaFoldDB" id="A0A517QTM1"/>
<dbReference type="GO" id="GO:0016787">
    <property type="term" value="F:hydrolase activity"/>
    <property type="evidence" value="ECO:0007669"/>
    <property type="project" value="InterPro"/>
</dbReference>
<organism evidence="3 4">
    <name type="scientific">Thalassoglobus polymorphus</name>
    <dbReference type="NCBI Taxonomy" id="2527994"/>
    <lineage>
        <taxon>Bacteria</taxon>
        <taxon>Pseudomonadati</taxon>
        <taxon>Planctomycetota</taxon>
        <taxon>Planctomycetia</taxon>
        <taxon>Planctomycetales</taxon>
        <taxon>Planctomycetaceae</taxon>
        <taxon>Thalassoglobus</taxon>
    </lineage>
</organism>
<dbReference type="PANTHER" id="PTHR33546">
    <property type="entry name" value="LARGE, MULTIFUNCTIONAL SECRETED PROTEIN-RELATED"/>
    <property type="match status" value="1"/>
</dbReference>
<name>A0A517QTM1_9PLAN</name>
<dbReference type="InterPro" id="IPR010496">
    <property type="entry name" value="AL/BT2_dom"/>
</dbReference>
<evidence type="ECO:0000313" key="4">
    <source>
        <dbReference type="Proteomes" id="UP000315724"/>
    </source>
</evidence>
<protein>
    <recommendedName>
        <fullName evidence="2">3-keto-alpha-glucoside-1,2-lyase/3-keto-2-hydroxy-glucal hydratase domain-containing protein</fullName>
    </recommendedName>
</protein>